<dbReference type="Proteomes" id="UP001254165">
    <property type="component" value="Unassembled WGS sequence"/>
</dbReference>
<gene>
    <name evidence="1" type="ORF">QYE77_04575</name>
</gene>
<comment type="caution">
    <text evidence="1">The sequence shown here is derived from an EMBL/GenBank/DDBJ whole genome shotgun (WGS) entry which is preliminary data.</text>
</comment>
<dbReference type="Pfam" id="PF06868">
    <property type="entry name" value="DUF1257"/>
    <property type="match status" value="1"/>
</dbReference>
<sequence>MSHISRYKTQFVEKRYLLAALRDMGFEPEEGDLKVQSVRGEELAVEIRVQPRLSYPIGFRKTKGVYEIVADWFGVMGVKPEEFKRQLAQRYAYHAAREQLEAQGFALVEESNEAGQIRLLLRRIG</sequence>
<reference evidence="1 2" key="1">
    <citation type="submission" date="2023-07" db="EMBL/GenBank/DDBJ databases">
        <title>Novel species of Thermanaerothrix with wide hydrolytic capabilities.</title>
        <authorList>
            <person name="Zayulina K.S."/>
            <person name="Podosokorskaya O.A."/>
            <person name="Elcheninov A.G."/>
        </authorList>
    </citation>
    <scope>NUCLEOTIDE SEQUENCE [LARGE SCALE GENOMIC DNA]</scope>
    <source>
        <strain evidence="1 2">4228-RoL</strain>
    </source>
</reference>
<organism evidence="1 2">
    <name type="scientific">Thermanaerothrix solaris</name>
    <dbReference type="NCBI Taxonomy" id="3058434"/>
    <lineage>
        <taxon>Bacteria</taxon>
        <taxon>Bacillati</taxon>
        <taxon>Chloroflexota</taxon>
        <taxon>Anaerolineae</taxon>
        <taxon>Anaerolineales</taxon>
        <taxon>Anaerolineaceae</taxon>
        <taxon>Thermanaerothrix</taxon>
    </lineage>
</organism>
<dbReference type="InterPro" id="IPR009666">
    <property type="entry name" value="Uncharacterised_Ycf35"/>
</dbReference>
<name>A0ABU3NL06_9CHLR</name>
<dbReference type="PANTHER" id="PTHR39638">
    <property type="entry name" value="YCF35"/>
    <property type="match status" value="1"/>
</dbReference>
<dbReference type="EMBL" id="JAUHMF010000001">
    <property type="protein sequence ID" value="MDT8897533.1"/>
    <property type="molecule type" value="Genomic_DNA"/>
</dbReference>
<dbReference type="RefSeq" id="WP_315624193.1">
    <property type="nucleotide sequence ID" value="NZ_JAUHMF010000001.1"/>
</dbReference>
<evidence type="ECO:0000313" key="1">
    <source>
        <dbReference type="EMBL" id="MDT8897533.1"/>
    </source>
</evidence>
<keyword evidence="2" id="KW-1185">Reference proteome</keyword>
<protein>
    <submittedName>
        <fullName evidence="1">DUF1257 domain-containing protein</fullName>
    </submittedName>
</protein>
<evidence type="ECO:0000313" key="2">
    <source>
        <dbReference type="Proteomes" id="UP001254165"/>
    </source>
</evidence>
<dbReference type="PANTHER" id="PTHR39638:SF2">
    <property type="entry name" value="YCF35"/>
    <property type="match status" value="1"/>
</dbReference>
<accession>A0ABU3NL06</accession>
<proteinExistence type="predicted"/>